<protein>
    <submittedName>
        <fullName evidence="2">Uncharacterized protein LOC107794922</fullName>
    </submittedName>
</protein>
<sequence>MALDISGNNYLPWVLDAEIHLDAKGLGDTIKEGNKSSSQDKAKAMIFLRHHLDEGLKSEYLTLKDPFQLWTSLKERYDHLKATVLPRARREWMHLRLQDYKTISEYNSAVYRIISQLKLCGEPMNDEDMLEKTLSTFYASNMVLQQQYREKGFKIYSELISCLLVAEQYNALLMKNHKARPTGSAPFPEANLGTIDPKSEKRQNNYRGRINIRGRGKGRNNNRHGGSRYKQENNKGSRNNPSKGKDNVCHRCGMKNHWTRICRTPEHFVKLYQASIKGKQNKVETHLTFQNDLEAGPMNNHDKVEANLAYKDDIFEGLADIIHIEAGDFFEHHN</sequence>
<dbReference type="PANTHER" id="PTHR33325">
    <property type="entry name" value="ZINC FINGER, CCHC-TYPE-RELATED"/>
    <property type="match status" value="1"/>
</dbReference>
<dbReference type="RefSeq" id="XP_016472969.1">
    <property type="nucleotide sequence ID" value="XM_016617483.1"/>
</dbReference>
<dbReference type="PANTHER" id="PTHR33325:SF5">
    <property type="entry name" value="TRANSCRIPTION FACTOR INTERACTOR AND REGULATOR CCHC(ZN) FAMILY"/>
    <property type="match status" value="1"/>
</dbReference>
<evidence type="ECO:0000313" key="2">
    <source>
        <dbReference type="RefSeq" id="XP_016472969.2"/>
    </source>
</evidence>
<proteinExistence type="predicted"/>
<dbReference type="KEGG" id="nta:107794922"/>
<reference evidence="1" key="1">
    <citation type="journal article" date="2014" name="Nat. Commun.">
        <title>The tobacco genome sequence and its comparison with those of tomato and potato.</title>
        <authorList>
            <person name="Sierro N."/>
            <person name="Battey J.N."/>
            <person name="Ouadi S."/>
            <person name="Bakaher N."/>
            <person name="Bovet L."/>
            <person name="Willig A."/>
            <person name="Goepfert S."/>
            <person name="Peitsch M.C."/>
            <person name="Ivanov N.V."/>
        </authorList>
    </citation>
    <scope>NUCLEOTIDE SEQUENCE [LARGE SCALE GENOMIC DNA]</scope>
</reference>
<dbReference type="OMA" id="REWALIR"/>
<dbReference type="PaxDb" id="4097-A0A1S4A8R7"/>
<dbReference type="Proteomes" id="UP000790787">
    <property type="component" value="Chromosome 19"/>
</dbReference>
<reference evidence="2" key="2">
    <citation type="submission" date="2025-08" db="UniProtKB">
        <authorList>
            <consortium name="RefSeq"/>
        </authorList>
    </citation>
    <scope>IDENTIFICATION</scope>
    <source>
        <tissue evidence="2">Leaf</tissue>
    </source>
</reference>
<gene>
    <name evidence="2" type="primary">LOC107794922</name>
</gene>
<dbReference type="RefSeq" id="XP_016472969.2">
    <property type="nucleotide sequence ID" value="XM_016617483.2"/>
</dbReference>
<organism evidence="1 2">
    <name type="scientific">Nicotiana tabacum</name>
    <name type="common">Common tobacco</name>
    <dbReference type="NCBI Taxonomy" id="4097"/>
    <lineage>
        <taxon>Eukaryota</taxon>
        <taxon>Viridiplantae</taxon>
        <taxon>Streptophyta</taxon>
        <taxon>Embryophyta</taxon>
        <taxon>Tracheophyta</taxon>
        <taxon>Spermatophyta</taxon>
        <taxon>Magnoliopsida</taxon>
        <taxon>eudicotyledons</taxon>
        <taxon>Gunneridae</taxon>
        <taxon>Pentapetalae</taxon>
        <taxon>asterids</taxon>
        <taxon>lamiids</taxon>
        <taxon>Solanales</taxon>
        <taxon>Solanaceae</taxon>
        <taxon>Nicotianoideae</taxon>
        <taxon>Nicotianeae</taxon>
        <taxon>Nicotiana</taxon>
    </lineage>
</organism>
<name>A0A1S4A8R7_TOBAC</name>
<dbReference type="GeneID" id="107794922"/>
<evidence type="ECO:0000313" key="1">
    <source>
        <dbReference type="Proteomes" id="UP000790787"/>
    </source>
</evidence>
<dbReference type="OrthoDB" id="1737433at2759"/>
<accession>A0A1S4A8R7</accession>
<keyword evidence="1" id="KW-1185">Reference proteome</keyword>
<dbReference type="AlphaFoldDB" id="A0A1S4A8R7"/>
<dbReference type="Pfam" id="PF14223">
    <property type="entry name" value="Retrotran_gag_2"/>
    <property type="match status" value="1"/>
</dbReference>